<dbReference type="OrthoDB" id="277272at2759"/>
<evidence type="ECO:0000313" key="2">
    <source>
        <dbReference type="EMBL" id="CUG93199.1"/>
    </source>
</evidence>
<dbReference type="OMA" id="GTYDMNS"/>
<dbReference type="Proteomes" id="UP000051952">
    <property type="component" value="Unassembled WGS sequence"/>
</dbReference>
<feature type="compositionally biased region" description="Polar residues" evidence="1">
    <location>
        <begin position="133"/>
        <end position="143"/>
    </location>
</feature>
<organism evidence="2 3">
    <name type="scientific">Bodo saltans</name>
    <name type="common">Flagellated protozoan</name>
    <dbReference type="NCBI Taxonomy" id="75058"/>
    <lineage>
        <taxon>Eukaryota</taxon>
        <taxon>Discoba</taxon>
        <taxon>Euglenozoa</taxon>
        <taxon>Kinetoplastea</taxon>
        <taxon>Metakinetoplastina</taxon>
        <taxon>Eubodonida</taxon>
        <taxon>Bodonidae</taxon>
        <taxon>Bodo</taxon>
    </lineage>
</organism>
<dbReference type="AlphaFoldDB" id="A0A0S4JUY7"/>
<reference evidence="3" key="1">
    <citation type="submission" date="2015-09" db="EMBL/GenBank/DDBJ databases">
        <authorList>
            <consortium name="Pathogen Informatics"/>
        </authorList>
    </citation>
    <scope>NUCLEOTIDE SEQUENCE [LARGE SCALE GENOMIC DNA]</scope>
    <source>
        <strain evidence="3">Lake Konstanz</strain>
    </source>
</reference>
<protein>
    <submittedName>
        <fullName evidence="2">Uncharacterized protein</fullName>
    </submittedName>
</protein>
<dbReference type="VEuPathDB" id="TriTrypDB:BSAL_41330"/>
<evidence type="ECO:0000313" key="3">
    <source>
        <dbReference type="Proteomes" id="UP000051952"/>
    </source>
</evidence>
<keyword evidence="3" id="KW-1185">Reference proteome</keyword>
<feature type="region of interest" description="Disordered" evidence="1">
    <location>
        <begin position="123"/>
        <end position="143"/>
    </location>
</feature>
<evidence type="ECO:0000256" key="1">
    <source>
        <dbReference type="SAM" id="MobiDB-lite"/>
    </source>
</evidence>
<proteinExistence type="predicted"/>
<feature type="compositionally biased region" description="Basic and acidic residues" evidence="1">
    <location>
        <begin position="123"/>
        <end position="132"/>
    </location>
</feature>
<name>A0A0S4JUY7_BODSA</name>
<feature type="region of interest" description="Disordered" evidence="1">
    <location>
        <begin position="214"/>
        <end position="238"/>
    </location>
</feature>
<gene>
    <name evidence="2" type="ORF">BSAL_41330</name>
</gene>
<dbReference type="EMBL" id="CYKH01002128">
    <property type="protein sequence ID" value="CUG93199.1"/>
    <property type="molecule type" value="Genomic_DNA"/>
</dbReference>
<accession>A0A0S4JUY7</accession>
<sequence>MPPLFGQETRKLVKARQVIPGPKSLHRGIHFDQNQDAVLKFKTNATAKRNDHRELLVHHQKVNEELQDIYARTASLDKENMTMEQRIEQSWKNAERIGVRRPKAKVGFAAHLEALEATKRDERQRMEVERTTSGETYDYSNGSALHDAKDRRIRNFQKRQLKRAHMLKRMGDPTPLKQSGRFDQNSATLNVFNKTVRKVKREVAHDHRIHEVKTRKGKNAKSMWDVRGGNENINRPSTPMVRYTREFELGSGRPNKKRRSEK</sequence>